<evidence type="ECO:0000256" key="1">
    <source>
        <dbReference type="ARBA" id="ARBA00022729"/>
    </source>
</evidence>
<evidence type="ECO:0000256" key="2">
    <source>
        <dbReference type="SAM" id="SignalP"/>
    </source>
</evidence>
<sequence length="271" mass="29153">MKKMMKVLLSVVVVLGLFASVKPAEAQKTLADIQEAGELVVGTSADFPPFEWVVLDGGEAQVVGIDADLAQLIADEIGVELVIEDTSFDGLIPSVSSGRVDMVLAGMTYSEERAGQVDFSEVYYETNSKFVVPVGEEGNFESIEDFANLKIGVQKGTIQESLLNDVLPDAELVSMNKNGDLIEALKSKRVDAVLMDGIVVGEFVNLNSDAIVLLDDIQVEEENEGFAAVTAKGNTDLMEAINKVIADVTESGQMEEIVTKNTELNAEQTEE</sequence>
<dbReference type="Proteomes" id="UP000306420">
    <property type="component" value="Unassembled WGS sequence"/>
</dbReference>
<dbReference type="RefSeq" id="WP_138403607.1">
    <property type="nucleotide sequence ID" value="NZ_VBSP01000002.1"/>
</dbReference>
<evidence type="ECO:0000259" key="3">
    <source>
        <dbReference type="SMART" id="SM00062"/>
    </source>
</evidence>
<dbReference type="InterPro" id="IPR001638">
    <property type="entry name" value="Solute-binding_3/MltF_N"/>
</dbReference>
<evidence type="ECO:0000313" key="5">
    <source>
        <dbReference type="Proteomes" id="UP000306420"/>
    </source>
</evidence>
<feature type="chain" id="PRO_5024406949" evidence="2">
    <location>
        <begin position="27"/>
        <end position="271"/>
    </location>
</feature>
<proteinExistence type="predicted"/>
<feature type="domain" description="Solute-binding protein family 3/N-terminal" evidence="3">
    <location>
        <begin position="38"/>
        <end position="265"/>
    </location>
</feature>
<dbReference type="PANTHER" id="PTHR35936">
    <property type="entry name" value="MEMBRANE-BOUND LYTIC MUREIN TRANSGLYCOSYLASE F"/>
    <property type="match status" value="1"/>
</dbReference>
<dbReference type="PANTHER" id="PTHR35936:SF17">
    <property type="entry name" value="ARGININE-BINDING EXTRACELLULAR PROTEIN ARTP"/>
    <property type="match status" value="1"/>
</dbReference>
<gene>
    <name evidence="4" type="ORF">FEZ33_01450</name>
</gene>
<dbReference type="OrthoDB" id="9811552at2"/>
<feature type="signal peptide" evidence="2">
    <location>
        <begin position="1"/>
        <end position="26"/>
    </location>
</feature>
<comment type="caution">
    <text evidence="4">The sequence shown here is derived from an EMBL/GenBank/DDBJ whole genome shotgun (WGS) entry which is preliminary data.</text>
</comment>
<name>A0A5R9EJY6_9LACT</name>
<organism evidence="4 5">
    <name type="scientific">Ruoffia tabacinasalis</name>
    <dbReference type="NCBI Taxonomy" id="87458"/>
    <lineage>
        <taxon>Bacteria</taxon>
        <taxon>Bacillati</taxon>
        <taxon>Bacillota</taxon>
        <taxon>Bacilli</taxon>
        <taxon>Lactobacillales</taxon>
        <taxon>Aerococcaceae</taxon>
        <taxon>Ruoffia</taxon>
    </lineage>
</organism>
<accession>A0A5R9EJY6</accession>
<keyword evidence="1 2" id="KW-0732">Signal</keyword>
<dbReference type="EMBL" id="VBSP01000002">
    <property type="protein sequence ID" value="TLQ49325.1"/>
    <property type="molecule type" value="Genomic_DNA"/>
</dbReference>
<protein>
    <submittedName>
        <fullName evidence="4">Transporter substrate-binding domain-containing protein</fullName>
    </submittedName>
</protein>
<dbReference type="SMART" id="SM00062">
    <property type="entry name" value="PBPb"/>
    <property type="match status" value="1"/>
</dbReference>
<reference evidence="4 5" key="1">
    <citation type="submission" date="2019-05" db="EMBL/GenBank/DDBJ databases">
        <title>The metagenome of a microbial culture collection derived from dairy environment covers the genomic content of the human microbiome.</title>
        <authorList>
            <person name="Roder T."/>
            <person name="Wuthrich D."/>
            <person name="Sattari Z."/>
            <person name="Von Ah U."/>
            <person name="Bar C."/>
            <person name="Ronchi F."/>
            <person name="Macpherson A.J."/>
            <person name="Ganal-Vonarburg S.C."/>
            <person name="Bruggmann R."/>
            <person name="Vergeres G."/>
        </authorList>
    </citation>
    <scope>NUCLEOTIDE SEQUENCE [LARGE SCALE GENOMIC DNA]</scope>
    <source>
        <strain evidence="4 5">FAM 24227</strain>
    </source>
</reference>
<dbReference type="SUPFAM" id="SSF53850">
    <property type="entry name" value="Periplasmic binding protein-like II"/>
    <property type="match status" value="1"/>
</dbReference>
<dbReference type="Gene3D" id="3.40.190.10">
    <property type="entry name" value="Periplasmic binding protein-like II"/>
    <property type="match status" value="2"/>
</dbReference>
<evidence type="ECO:0000313" key="4">
    <source>
        <dbReference type="EMBL" id="TLQ49325.1"/>
    </source>
</evidence>
<dbReference type="AlphaFoldDB" id="A0A5R9EJY6"/>
<dbReference type="Pfam" id="PF00497">
    <property type="entry name" value="SBP_bac_3"/>
    <property type="match status" value="1"/>
</dbReference>